<dbReference type="PANTHER" id="PTHR42756:SF1">
    <property type="entry name" value="TRANSCRIPTIONAL REPRESSOR OF EMRAB OPERON"/>
    <property type="match status" value="1"/>
</dbReference>
<dbReference type="AlphaFoldDB" id="A0A6L3ZFU9"/>
<gene>
    <name evidence="5" type="ORF">F8C82_13195</name>
</gene>
<evidence type="ECO:0000256" key="1">
    <source>
        <dbReference type="ARBA" id="ARBA00023015"/>
    </source>
</evidence>
<keyword evidence="3" id="KW-0804">Transcription</keyword>
<dbReference type="InterPro" id="IPR036388">
    <property type="entry name" value="WH-like_DNA-bd_sf"/>
</dbReference>
<dbReference type="InterPro" id="IPR000835">
    <property type="entry name" value="HTH_MarR-typ"/>
</dbReference>
<dbReference type="GO" id="GO:0003700">
    <property type="term" value="F:DNA-binding transcription factor activity"/>
    <property type="evidence" value="ECO:0007669"/>
    <property type="project" value="InterPro"/>
</dbReference>
<accession>A0A6L3ZFU9</accession>
<feature type="domain" description="HTH marR-type" evidence="4">
    <location>
        <begin position="30"/>
        <end position="132"/>
    </location>
</feature>
<dbReference type="Pfam" id="PF12802">
    <property type="entry name" value="MarR_2"/>
    <property type="match status" value="1"/>
</dbReference>
<dbReference type="Proteomes" id="UP000484164">
    <property type="component" value="Unassembled WGS sequence"/>
</dbReference>
<dbReference type="PANTHER" id="PTHR42756">
    <property type="entry name" value="TRANSCRIPTIONAL REGULATOR, MARR"/>
    <property type="match status" value="1"/>
</dbReference>
<dbReference type="Gene3D" id="1.10.10.10">
    <property type="entry name" value="Winged helix-like DNA-binding domain superfamily/Winged helix DNA-binding domain"/>
    <property type="match status" value="1"/>
</dbReference>
<dbReference type="RefSeq" id="WP_151694058.1">
    <property type="nucleotide sequence ID" value="NZ_BMGX01000001.1"/>
</dbReference>
<evidence type="ECO:0000313" key="6">
    <source>
        <dbReference type="Proteomes" id="UP000484164"/>
    </source>
</evidence>
<sequence>MNTKDPKIVNLGYLIGRIHQCIRKNTTTKALELNFPYRFEHMIIMRVIDKHGGEMSQSQLLDFLPAFDRHRLSRACVEIEDLGLIRREPNPNNRRENILFSTELGTSTISEFKQIVLSANPQIFNNIRPEDLDHMFQTLHQIHDNLSGEHNTLNT</sequence>
<protein>
    <recommendedName>
        <fullName evidence="4">HTH marR-type domain-containing protein</fullName>
    </recommendedName>
</protein>
<evidence type="ECO:0000256" key="3">
    <source>
        <dbReference type="ARBA" id="ARBA00023163"/>
    </source>
</evidence>
<proteinExistence type="predicted"/>
<keyword evidence="6" id="KW-1185">Reference proteome</keyword>
<name>A0A6L3ZFU9_9FLAO</name>
<keyword evidence="1" id="KW-0805">Transcription regulation</keyword>
<keyword evidence="2" id="KW-0238">DNA-binding</keyword>
<evidence type="ECO:0000256" key="2">
    <source>
        <dbReference type="ARBA" id="ARBA00023125"/>
    </source>
</evidence>
<evidence type="ECO:0000259" key="4">
    <source>
        <dbReference type="SMART" id="SM00347"/>
    </source>
</evidence>
<dbReference type="SMART" id="SM00347">
    <property type="entry name" value="HTH_MARR"/>
    <property type="match status" value="1"/>
</dbReference>
<organism evidence="5 6">
    <name type="scientific">Phaeocystidibacter marisrubri</name>
    <dbReference type="NCBI Taxonomy" id="1577780"/>
    <lineage>
        <taxon>Bacteria</taxon>
        <taxon>Pseudomonadati</taxon>
        <taxon>Bacteroidota</taxon>
        <taxon>Flavobacteriia</taxon>
        <taxon>Flavobacteriales</taxon>
        <taxon>Phaeocystidibacteraceae</taxon>
        <taxon>Phaeocystidibacter</taxon>
    </lineage>
</organism>
<dbReference type="OrthoDB" id="996843at2"/>
<dbReference type="SUPFAM" id="SSF46785">
    <property type="entry name" value="Winged helix' DNA-binding domain"/>
    <property type="match status" value="1"/>
</dbReference>
<evidence type="ECO:0000313" key="5">
    <source>
        <dbReference type="EMBL" id="KAB2816630.1"/>
    </source>
</evidence>
<dbReference type="InterPro" id="IPR036390">
    <property type="entry name" value="WH_DNA-bd_sf"/>
</dbReference>
<comment type="caution">
    <text evidence="5">The sequence shown here is derived from an EMBL/GenBank/DDBJ whole genome shotgun (WGS) entry which is preliminary data.</text>
</comment>
<dbReference type="GO" id="GO:0003677">
    <property type="term" value="F:DNA binding"/>
    <property type="evidence" value="ECO:0007669"/>
    <property type="project" value="UniProtKB-KW"/>
</dbReference>
<reference evidence="5 6" key="1">
    <citation type="submission" date="2019-10" db="EMBL/GenBank/DDBJ databases">
        <title>Genome sequence of Phaeocystidibacter marisrubri JCM30614 (type strain).</title>
        <authorList>
            <person name="Bowman J.P."/>
        </authorList>
    </citation>
    <scope>NUCLEOTIDE SEQUENCE [LARGE SCALE GENOMIC DNA]</scope>
    <source>
        <strain evidence="5 6">JCM 30614</strain>
    </source>
</reference>
<dbReference type="EMBL" id="WBVQ01000002">
    <property type="protein sequence ID" value="KAB2816630.1"/>
    <property type="molecule type" value="Genomic_DNA"/>
</dbReference>